<evidence type="ECO:0000313" key="3">
    <source>
        <dbReference type="Proteomes" id="UP000297609"/>
    </source>
</evidence>
<dbReference type="OrthoDB" id="341362at2"/>
<evidence type="ECO:0000313" key="2">
    <source>
        <dbReference type="EMBL" id="TGL54496.1"/>
    </source>
</evidence>
<gene>
    <name evidence="2" type="ORF">EHQ59_07205</name>
</gene>
<feature type="region of interest" description="Disordered" evidence="1">
    <location>
        <begin position="519"/>
        <end position="552"/>
    </location>
</feature>
<proteinExistence type="predicted"/>
<reference evidence="2" key="1">
    <citation type="journal article" date="2019" name="PLoS Negl. Trop. Dis.">
        <title>Revisiting the worldwide diversity of Leptospira species in the environment.</title>
        <authorList>
            <person name="Vincent A.T."/>
            <person name="Schiettekatte O."/>
            <person name="Bourhy P."/>
            <person name="Veyrier F.J."/>
            <person name="Picardeau M."/>
        </authorList>
    </citation>
    <scope>NUCLEOTIDE SEQUENCE [LARGE SCALE GENOMIC DNA]</scope>
    <source>
        <strain evidence="2">201702454</strain>
    </source>
</reference>
<organism evidence="2 3">
    <name type="scientific">Leptospira kemamanensis</name>
    <dbReference type="NCBI Taxonomy" id="2484942"/>
    <lineage>
        <taxon>Bacteria</taxon>
        <taxon>Pseudomonadati</taxon>
        <taxon>Spirochaetota</taxon>
        <taxon>Spirochaetia</taxon>
        <taxon>Leptospirales</taxon>
        <taxon>Leptospiraceae</taxon>
        <taxon>Leptospira</taxon>
    </lineage>
</organism>
<name>A0A4R9JRZ1_9LEPT</name>
<evidence type="ECO:0000256" key="1">
    <source>
        <dbReference type="SAM" id="MobiDB-lite"/>
    </source>
</evidence>
<protein>
    <submittedName>
        <fullName evidence="2">Uncharacterized protein</fullName>
    </submittedName>
</protein>
<comment type="caution">
    <text evidence="2">The sequence shown here is derived from an EMBL/GenBank/DDBJ whole genome shotgun (WGS) entry which is preliminary data.</text>
</comment>
<accession>A0A4R9JRZ1</accession>
<dbReference type="Proteomes" id="UP000297609">
    <property type="component" value="Unassembled WGS sequence"/>
</dbReference>
<dbReference type="AlphaFoldDB" id="A0A4R9JRZ1"/>
<feature type="compositionally biased region" description="Basic and acidic residues" evidence="1">
    <location>
        <begin position="521"/>
        <end position="537"/>
    </location>
</feature>
<dbReference type="EMBL" id="RQGG01000018">
    <property type="protein sequence ID" value="TGL54496.1"/>
    <property type="molecule type" value="Genomic_DNA"/>
</dbReference>
<sequence>MHHKILLSSIFVLVTILQCKSTPSETAVFNLPSQVSFQLKLTNIPKEMNGESISFSYTFYLCPDHKAKDCYSPILENQYELGKIKSNFASLKLNQSLPKEWTHLAIRIRGIEKIQGKFSPGHNPYWYSPEEIHKLGPNITKEFRFVSQENKIPNRIQETIAKTFAPILVFHKDKKHLPSNIEKYSKFFANKEYPLPEKDLRRKTIGQKTWNYVDFPDFLPTQNPTHLYYHVRYAETTVSGTQYTALPGFRDNTNYWYEVGNGDMVVSYYIWYDWNEGPTKFGNVHQGDLESYALLISKNGKPKRILLTGHNHILLDTDFRNINSVNNHPILYVAKGNMGADGGNPTSAYGGYTVKLNAGNFLFNYISDPWDVFPTFDPKESILIVPTDLSDKELTSVKIGPGTLNPKGKTQQINHDSNELSHDEIANGQLNQTPTQFVDARRMVKQRIEKLVMWEEPGWVNQTSVEDPDGHHRVEPTLSSFFQFQGRLGKHPRTVLKIGELKQYGESPENAPFKTNIEQHYTFERPQSDRNHTDRDGNYGPKFYGDDSTPQK</sequence>
<keyword evidence="3" id="KW-1185">Reference proteome</keyword>